<dbReference type="PROSITE" id="PS51007">
    <property type="entry name" value="CYTC"/>
    <property type="match status" value="1"/>
</dbReference>
<evidence type="ECO:0000256" key="4">
    <source>
        <dbReference type="PROSITE-ProRule" id="PRU00433"/>
    </source>
</evidence>
<dbReference type="Proteomes" id="UP000640333">
    <property type="component" value="Unassembled WGS sequence"/>
</dbReference>
<keyword evidence="2 4" id="KW-0479">Metal-binding</keyword>
<dbReference type="InterPro" id="IPR036909">
    <property type="entry name" value="Cyt_c-like_dom_sf"/>
</dbReference>
<dbReference type="Gene3D" id="1.10.760.10">
    <property type="entry name" value="Cytochrome c-like domain"/>
    <property type="match status" value="1"/>
</dbReference>
<accession>A0A8J7K4T6</accession>
<dbReference type="GO" id="GO:0009055">
    <property type="term" value="F:electron transfer activity"/>
    <property type="evidence" value="ECO:0007669"/>
    <property type="project" value="InterPro"/>
</dbReference>
<keyword evidence="3 4" id="KW-0408">Iron</keyword>
<keyword evidence="7" id="KW-1185">Reference proteome</keyword>
<evidence type="ECO:0000313" key="7">
    <source>
        <dbReference type="Proteomes" id="UP000640333"/>
    </source>
</evidence>
<evidence type="ECO:0000256" key="1">
    <source>
        <dbReference type="ARBA" id="ARBA00022617"/>
    </source>
</evidence>
<evidence type="ECO:0000256" key="3">
    <source>
        <dbReference type="ARBA" id="ARBA00023004"/>
    </source>
</evidence>
<proteinExistence type="predicted"/>
<dbReference type="Pfam" id="PF13442">
    <property type="entry name" value="Cytochrome_CBB3"/>
    <property type="match status" value="1"/>
</dbReference>
<dbReference type="GO" id="GO:0020037">
    <property type="term" value="F:heme binding"/>
    <property type="evidence" value="ECO:0007669"/>
    <property type="project" value="InterPro"/>
</dbReference>
<protein>
    <submittedName>
        <fullName evidence="6">Cytochrome c</fullName>
    </submittedName>
</protein>
<comment type="caution">
    <text evidence="6">The sequence shown here is derived from an EMBL/GenBank/DDBJ whole genome shotgun (WGS) entry which is preliminary data.</text>
</comment>
<evidence type="ECO:0000259" key="5">
    <source>
        <dbReference type="PROSITE" id="PS51007"/>
    </source>
</evidence>
<evidence type="ECO:0000256" key="2">
    <source>
        <dbReference type="ARBA" id="ARBA00022723"/>
    </source>
</evidence>
<reference evidence="6" key="1">
    <citation type="submission" date="2020-10" db="EMBL/GenBank/DDBJ databases">
        <title>Bacterium isolated from coastal waters sediment.</title>
        <authorList>
            <person name="Chen R.-J."/>
            <person name="Lu D.-C."/>
            <person name="Zhu K.-L."/>
            <person name="Du Z.-J."/>
        </authorList>
    </citation>
    <scope>NUCLEOTIDE SEQUENCE</scope>
    <source>
        <strain evidence="6">N1Y112</strain>
    </source>
</reference>
<dbReference type="RefSeq" id="WP_193951550.1">
    <property type="nucleotide sequence ID" value="NZ_JADEYS010000001.1"/>
</dbReference>
<dbReference type="EMBL" id="JADEYS010000001">
    <property type="protein sequence ID" value="MBE9396005.1"/>
    <property type="molecule type" value="Genomic_DNA"/>
</dbReference>
<evidence type="ECO:0000313" key="6">
    <source>
        <dbReference type="EMBL" id="MBE9396005.1"/>
    </source>
</evidence>
<keyword evidence="1 4" id="KW-0349">Heme</keyword>
<organism evidence="6 7">
    <name type="scientific">Pontibacterium sinense</name>
    <dbReference type="NCBI Taxonomy" id="2781979"/>
    <lineage>
        <taxon>Bacteria</taxon>
        <taxon>Pseudomonadati</taxon>
        <taxon>Pseudomonadota</taxon>
        <taxon>Gammaproteobacteria</taxon>
        <taxon>Oceanospirillales</taxon>
        <taxon>Oceanospirillaceae</taxon>
        <taxon>Pontibacterium</taxon>
    </lineage>
</organism>
<gene>
    <name evidence="6" type="ORF">IOQ59_01885</name>
</gene>
<dbReference type="InterPro" id="IPR009056">
    <property type="entry name" value="Cyt_c-like_dom"/>
</dbReference>
<feature type="domain" description="Cytochrome c" evidence="5">
    <location>
        <begin position="25"/>
        <end position="102"/>
    </location>
</feature>
<name>A0A8J7K4T6_9GAMM</name>
<dbReference type="GO" id="GO:0046872">
    <property type="term" value="F:metal ion binding"/>
    <property type="evidence" value="ECO:0007669"/>
    <property type="project" value="UniProtKB-KW"/>
</dbReference>
<dbReference type="PROSITE" id="PS51257">
    <property type="entry name" value="PROKAR_LIPOPROTEIN"/>
    <property type="match status" value="1"/>
</dbReference>
<dbReference type="AlphaFoldDB" id="A0A8J7K4T6"/>
<sequence length="108" mass="12330">MRLTALIVACLSLVTVGCEKKFDPTRLKDGKPLYDYYCISCHQNQGLGPYLENLPITDKSLKDYEIMLVIKYGYNSEHSMPTFDNLSAEQAEAVASYMVEKRREQQAK</sequence>
<dbReference type="SUPFAM" id="SSF46626">
    <property type="entry name" value="Cytochrome c"/>
    <property type="match status" value="1"/>
</dbReference>